<reference evidence="2 3" key="1">
    <citation type="journal article" date="2015" name="Genome Biol. Evol.">
        <title>Functionally Structured Genomes in Lactobacillus kunkeei Colonizing the Honey Crop and Food Products of Honeybees and Stingless Bees.</title>
        <authorList>
            <person name="Tamarit D."/>
            <person name="Ellegaard K.M."/>
            <person name="Wikander J."/>
            <person name="Olofsson T."/>
            <person name="Vasquez A."/>
            <person name="Andersson S.G."/>
        </authorList>
    </citation>
    <scope>NUCLEOTIDE SEQUENCE [LARGE SCALE GENOMIC DNA]</scope>
    <source>
        <strain evidence="2 3">LMbo</strain>
    </source>
</reference>
<evidence type="ECO:0000313" key="3">
    <source>
        <dbReference type="Proteomes" id="UP000050269"/>
    </source>
</evidence>
<feature type="region of interest" description="Disordered" evidence="1">
    <location>
        <begin position="83"/>
        <end position="143"/>
    </location>
</feature>
<dbReference type="Proteomes" id="UP000050269">
    <property type="component" value="Unassembled WGS sequence"/>
</dbReference>
<accession>A0A0N8IIA3</accession>
<evidence type="ECO:0008006" key="4">
    <source>
        <dbReference type="Google" id="ProtNLM"/>
    </source>
</evidence>
<feature type="compositionally biased region" description="Basic residues" evidence="1">
    <location>
        <begin position="131"/>
        <end position="143"/>
    </location>
</feature>
<gene>
    <name evidence="2" type="ORF">RZ78_05070</name>
</gene>
<organism evidence="2 3">
    <name type="scientific">Apilactobacillus kunkeei</name>
    <dbReference type="NCBI Taxonomy" id="148814"/>
    <lineage>
        <taxon>Bacteria</taxon>
        <taxon>Bacillati</taxon>
        <taxon>Bacillota</taxon>
        <taxon>Bacilli</taxon>
        <taxon>Lactobacillales</taxon>
        <taxon>Lactobacillaceae</taxon>
        <taxon>Apilactobacillus</taxon>
    </lineage>
</organism>
<dbReference type="InterPro" id="IPR016787">
    <property type="entry name" value="UCP021328"/>
</dbReference>
<protein>
    <recommendedName>
        <fullName evidence="4">DUF2992 domain-containing protein</fullName>
    </recommendedName>
</protein>
<proteinExistence type="predicted"/>
<comment type="caution">
    <text evidence="2">The sequence shown here is derived from an EMBL/GenBank/DDBJ whole genome shotgun (WGS) entry which is preliminary data.</text>
</comment>
<dbReference type="EMBL" id="JXDF01000005">
    <property type="protein sequence ID" value="KPN84039.1"/>
    <property type="molecule type" value="Genomic_DNA"/>
</dbReference>
<dbReference type="Pfam" id="PF11208">
    <property type="entry name" value="DUF2992"/>
    <property type="match status" value="1"/>
</dbReference>
<dbReference type="AlphaFoldDB" id="A0A0N8IIA3"/>
<name>A0A0N8IIA3_9LACO</name>
<dbReference type="RefSeq" id="WP_054607827.1">
    <property type="nucleotide sequence ID" value="NZ_JXDF01000005.1"/>
</dbReference>
<sequence>MNIDNFVKGKAVVVFDPPFYRLIIENTFDDNYEVAKVTLGTSEPSAYSINNLINKKWSRFRFYQKAADEVDISEKRINPKRLQRISRKEVSKGIGTKAQQALKEQSQLEKKTSKKKKSEYNREKKLMNFKMKQHKKMEKHKGH</sequence>
<evidence type="ECO:0000313" key="2">
    <source>
        <dbReference type="EMBL" id="KPN84039.1"/>
    </source>
</evidence>
<dbReference type="PATRIC" id="fig|148814.13.peg.189"/>
<evidence type="ECO:0000256" key="1">
    <source>
        <dbReference type="SAM" id="MobiDB-lite"/>
    </source>
</evidence>